<reference evidence="5 6" key="1">
    <citation type="submission" date="2016-06" db="EMBL/GenBank/DDBJ databases">
        <authorList>
            <person name="Kjaerup R.B."/>
            <person name="Dalgaard T.S."/>
            <person name="Juul-Madsen H.R."/>
        </authorList>
    </citation>
    <scope>NUCLEOTIDE SEQUENCE [LARGE SCALE GENOMIC DNA]</scope>
    <source>
        <strain evidence="5 6">DSM 45097</strain>
    </source>
</reference>
<dbReference type="InterPro" id="IPR016176">
    <property type="entry name" value="Cbl-dep_enz_cat"/>
</dbReference>
<dbReference type="Gene3D" id="3.20.20.240">
    <property type="entry name" value="Methylmalonyl-CoA mutase"/>
    <property type="match status" value="1"/>
</dbReference>
<evidence type="ECO:0000256" key="3">
    <source>
        <dbReference type="ARBA" id="ARBA00023285"/>
    </source>
</evidence>
<protein>
    <submittedName>
        <fullName evidence="5">Glutamate mutase subunit E</fullName>
    </submittedName>
</protein>
<proteinExistence type="predicted"/>
<dbReference type="AlphaFoldDB" id="A0A1C5J9L1"/>
<accession>A0A1C5J9L1</accession>
<organism evidence="5 6">
    <name type="scientific">Micromonospora siamensis</name>
    <dbReference type="NCBI Taxonomy" id="299152"/>
    <lineage>
        <taxon>Bacteria</taxon>
        <taxon>Bacillati</taxon>
        <taxon>Actinomycetota</taxon>
        <taxon>Actinomycetes</taxon>
        <taxon>Micromonosporales</taxon>
        <taxon>Micromonosporaceae</taxon>
        <taxon>Micromonospora</taxon>
    </lineage>
</organism>
<keyword evidence="3" id="KW-0170">Cobalt</keyword>
<sequence length="456" mass="48674">MKPAGAGTRPQRPDGAASPFGEHVARMAAQQRLIVQPRMGMGDPVDMQAGLMAVKAAEASTIGTITLDSYTRCNDDAGVRRAMAGDGELNGYPIVAHSSSVTSAMVDSVRDPSFVVQVRHGSAAPQRIFEAIAMAGLDATEGGPISYCLPYSRLPLAESVVNWATCCETFGRLREEGYEPHLETFGGCMLGQLCPPSLLVAISVLEALFFRQHGLRSISLSYAQQTNATQDLEAIAVLSTLAAELLPDVDWHVVLYAYMGVYPSTVSGTARLLDDAARLAVRSGAARLIVKTAVEAYRIPTISENVTALEHAAAAAQRERSVGQPEPPTDTGILAEARTLIEAVLDLGNDLDRTLSVAVERGLLDVPYCLHPDNLGRTRTVLDRDGRLYWSDTGALPLPRPTASASGRTGSADFRRALNYVARKYDSAPPSRTYRRVRPAPNSAASTPAGRRGSAS</sequence>
<keyword evidence="2" id="KW-0413">Isomerase</keyword>
<evidence type="ECO:0000313" key="5">
    <source>
        <dbReference type="EMBL" id="SCG66706.1"/>
    </source>
</evidence>
<feature type="region of interest" description="Disordered" evidence="4">
    <location>
        <begin position="428"/>
        <end position="456"/>
    </location>
</feature>
<dbReference type="PIRSF" id="PIRSF001495">
    <property type="entry name" value="Met_asp_mut_epsi"/>
    <property type="match status" value="1"/>
</dbReference>
<keyword evidence="1" id="KW-0846">Cobalamin</keyword>
<evidence type="ECO:0000256" key="1">
    <source>
        <dbReference type="ARBA" id="ARBA00022628"/>
    </source>
</evidence>
<evidence type="ECO:0000313" key="6">
    <source>
        <dbReference type="Proteomes" id="UP000198210"/>
    </source>
</evidence>
<dbReference type="InterPro" id="IPR006396">
    <property type="entry name" value="Glu_mut_E"/>
</dbReference>
<dbReference type="GO" id="GO:0031419">
    <property type="term" value="F:cobalamin binding"/>
    <property type="evidence" value="ECO:0007669"/>
    <property type="project" value="UniProtKB-KW"/>
</dbReference>
<gene>
    <name evidence="5" type="ORF">GA0074704_4218</name>
</gene>
<dbReference type="Proteomes" id="UP000198210">
    <property type="component" value="Chromosome I"/>
</dbReference>
<dbReference type="GO" id="GO:0050097">
    <property type="term" value="F:methylaspartate mutase activity"/>
    <property type="evidence" value="ECO:0007669"/>
    <property type="project" value="InterPro"/>
</dbReference>
<keyword evidence="6" id="KW-1185">Reference proteome</keyword>
<dbReference type="GO" id="GO:0019670">
    <property type="term" value="P:anaerobic L-glutamate catabolic process"/>
    <property type="evidence" value="ECO:0007669"/>
    <property type="project" value="InterPro"/>
</dbReference>
<feature type="region of interest" description="Disordered" evidence="4">
    <location>
        <begin position="1"/>
        <end position="20"/>
    </location>
</feature>
<dbReference type="EMBL" id="LT607751">
    <property type="protein sequence ID" value="SCG66706.1"/>
    <property type="molecule type" value="Genomic_DNA"/>
</dbReference>
<evidence type="ECO:0000256" key="2">
    <source>
        <dbReference type="ARBA" id="ARBA00023235"/>
    </source>
</evidence>
<dbReference type="Pfam" id="PF06368">
    <property type="entry name" value="Met_asp_mut_E"/>
    <property type="match status" value="1"/>
</dbReference>
<evidence type="ECO:0000256" key="4">
    <source>
        <dbReference type="SAM" id="MobiDB-lite"/>
    </source>
</evidence>
<dbReference type="SUPFAM" id="SSF51703">
    <property type="entry name" value="Cobalamin (vitamin B12)-dependent enzymes"/>
    <property type="match status" value="1"/>
</dbReference>
<dbReference type="RefSeq" id="WP_172880681.1">
    <property type="nucleotide sequence ID" value="NZ_JBHLYF010000004.1"/>
</dbReference>
<name>A0A1C5J9L1_9ACTN</name>